<feature type="region of interest" description="Disordered" evidence="1">
    <location>
        <begin position="185"/>
        <end position="208"/>
    </location>
</feature>
<feature type="region of interest" description="Disordered" evidence="1">
    <location>
        <begin position="1223"/>
        <end position="1332"/>
    </location>
</feature>
<feature type="compositionally biased region" description="Basic and acidic residues" evidence="1">
    <location>
        <begin position="1245"/>
        <end position="1259"/>
    </location>
</feature>
<protein>
    <submittedName>
        <fullName evidence="4">Retrovirus-related Pol polyprotein from transposon TNT 1-94</fullName>
    </submittedName>
</protein>
<evidence type="ECO:0000256" key="1">
    <source>
        <dbReference type="SAM" id="MobiDB-lite"/>
    </source>
</evidence>
<evidence type="ECO:0000259" key="2">
    <source>
        <dbReference type="Pfam" id="PF07727"/>
    </source>
</evidence>
<sequence>MDRSNCYRVLYLNCSIIHLRHKKTPCELLHNKLPDLSFFYVFGALCYPTNNCENLGKLQPKADIGIFIGYLPTKKAFRIYNRRTRRIIETIHVDFDELIAMASEHSSSGPVLYEMTHATIISRLVPNTPPSTPFIPPSRTDWDILFQPLFDDLLTPLPSVDHPASEVIASIAKVVAPKPFALTGSPSSTTVDQDVPSPSNSQTTLETQSSFIPNDVKEDNHDLDFAHKNNDLFFGIPTREVHVDQSSSTYIIHTIVHPDHQISKHNRKWTKDHPHENIISQLARPVYTRLQLHEQALFCYYDAFLTAVEPKMYKDALTQSCWIEAMQEEINEFERLEVWELIPRPDKVMVITFKWIYKVKLDEMGGILKNKARLVARGYRQEEGINFEESFALVARLEAIRIFLAFVAHMNMIVYQMDVKSAFFNGNLREKVYVSQLDGFVDPDNPNHVYKLKKALYGLKQAPRMWYDMLSSFLISQDFSKGSMDPTLFIRRDDKELLLVQIYVNDIIFAASTPELYDLFAKIMCTKFKMSIMGKNLFFLGQQISQSPRGIVINQSKYTLESLKKYGFDSCDPVDTPMVEKPKLDKDEKGKTVDPSHYIARPTEKHLHAVKKIFCYLRGIVNWRLWYPKDSSIALTTFADVDHAGCHDTRRSTSGSMSKHIDIKFHFIKEHVENEVIELYFVNMGYQLTNIFTKSLGRERIEFPINKLGMRSFMPETLKQLAYEVEETMDITRAEQIALDDALITTDVLEIYMQKFWATASVHYHSIHFKMNNNKHIVNLKLPNQQFEEPPFEEAILTFLRDLGHSGEIKVITDVNVNKLHQPWRSFAAVIKTKNAKRGNEIYYPRFTKVIINFFMTKDQSIPTRNKINWKFARDDQMFTMIKEHYAIALGAEPPKKASVNRKQARSNEAPKGPHGKRLKASAKPAKPTNKKQPATTSHASGSGTDEGTGGKPRVPNVPTYGYDDEKISWKSSEEEDDDEVGMNDNDDDDDADNQDDDCQEDDDNDGDDFVHPKFSTHYYDKRQYEEDSFDPRVQTPSHVESTDDEDNDEEIQGVNVEGDELDEDETNEKDEGNELYRDVNVNLKGRDIEMTDAQHTNESFSVSYGFVSNMLNPSPYTYIDSIFNLNTESTSLVDVLVTTIVEPPLLSATTLPPPPTPLITHLQQTPVPTPKKIFIDKMESNKSIYRSDELKNLYKALVDTYESNKLILDTYGDMITFKRHRDDEDKDEELSTRSNRGSKRRRAGKEPESTSAPKEKTSKTTVKSTEGSKSHHISANESVQAEEPMHTAKDLEEHAYQEFKVGDTKDQPNEETSQLPDWFQKQVKPPSPDHD</sequence>
<feature type="domain" description="Reverse transcriptase Ty1/copia-type" evidence="2">
    <location>
        <begin position="337"/>
        <end position="579"/>
    </location>
</feature>
<reference evidence="4" key="1">
    <citation type="journal article" date="2019" name="Sci. Rep.">
        <title>Draft genome of Tanacetum cinerariifolium, the natural source of mosquito coil.</title>
        <authorList>
            <person name="Yamashiro T."/>
            <person name="Shiraishi A."/>
            <person name="Satake H."/>
            <person name="Nakayama K."/>
        </authorList>
    </citation>
    <scope>NUCLEOTIDE SEQUENCE</scope>
</reference>
<dbReference type="PANTHER" id="PTHR11439:SF509">
    <property type="entry name" value="RNA-DIRECTED DNA POLYMERASE"/>
    <property type="match status" value="1"/>
</dbReference>
<organism evidence="4">
    <name type="scientific">Tanacetum cinerariifolium</name>
    <name type="common">Dalmatian daisy</name>
    <name type="synonym">Chrysanthemum cinerariifolium</name>
    <dbReference type="NCBI Taxonomy" id="118510"/>
    <lineage>
        <taxon>Eukaryota</taxon>
        <taxon>Viridiplantae</taxon>
        <taxon>Streptophyta</taxon>
        <taxon>Embryophyta</taxon>
        <taxon>Tracheophyta</taxon>
        <taxon>Spermatophyta</taxon>
        <taxon>Magnoliopsida</taxon>
        <taxon>eudicotyledons</taxon>
        <taxon>Gunneridae</taxon>
        <taxon>Pentapetalae</taxon>
        <taxon>asterids</taxon>
        <taxon>campanulids</taxon>
        <taxon>Asterales</taxon>
        <taxon>Asteraceae</taxon>
        <taxon>Asteroideae</taxon>
        <taxon>Anthemideae</taxon>
        <taxon>Anthemidinae</taxon>
        <taxon>Tanacetum</taxon>
    </lineage>
</organism>
<dbReference type="Pfam" id="PF25597">
    <property type="entry name" value="SH3_retrovirus"/>
    <property type="match status" value="1"/>
</dbReference>
<name>A0A6L2J9K5_TANCI</name>
<feature type="compositionally biased region" description="Acidic residues" evidence="1">
    <location>
        <begin position="1043"/>
        <end position="1069"/>
    </location>
</feature>
<feature type="domain" description="Retroviral polymerase SH3-like" evidence="3">
    <location>
        <begin position="45"/>
        <end position="98"/>
    </location>
</feature>
<evidence type="ECO:0000259" key="3">
    <source>
        <dbReference type="Pfam" id="PF25597"/>
    </source>
</evidence>
<feature type="compositionally biased region" description="Basic and acidic residues" evidence="1">
    <location>
        <begin position="1284"/>
        <end position="1309"/>
    </location>
</feature>
<dbReference type="InterPro" id="IPR043502">
    <property type="entry name" value="DNA/RNA_pol_sf"/>
</dbReference>
<dbReference type="PANTHER" id="PTHR11439">
    <property type="entry name" value="GAG-POL-RELATED RETROTRANSPOSON"/>
    <property type="match status" value="1"/>
</dbReference>
<proteinExistence type="predicted"/>
<dbReference type="SUPFAM" id="SSF56672">
    <property type="entry name" value="DNA/RNA polymerases"/>
    <property type="match status" value="1"/>
</dbReference>
<comment type="caution">
    <text evidence="4">The sequence shown here is derived from an EMBL/GenBank/DDBJ whole genome shotgun (WGS) entry which is preliminary data.</text>
</comment>
<gene>
    <name evidence="4" type="ORF">Tci_005195</name>
</gene>
<feature type="compositionally biased region" description="Acidic residues" evidence="1">
    <location>
        <begin position="974"/>
        <end position="1008"/>
    </location>
</feature>
<feature type="compositionally biased region" description="Basic and acidic residues" evidence="1">
    <location>
        <begin position="964"/>
        <end position="973"/>
    </location>
</feature>
<dbReference type="Pfam" id="PF07727">
    <property type="entry name" value="RVT_2"/>
    <property type="match status" value="1"/>
</dbReference>
<evidence type="ECO:0000313" key="4">
    <source>
        <dbReference type="EMBL" id="GEU33217.1"/>
    </source>
</evidence>
<feature type="compositionally biased region" description="Polar residues" evidence="1">
    <location>
        <begin position="931"/>
        <end position="944"/>
    </location>
</feature>
<dbReference type="EMBL" id="BKCJ010000439">
    <property type="protein sequence ID" value="GEU33217.1"/>
    <property type="molecule type" value="Genomic_DNA"/>
</dbReference>
<dbReference type="InterPro" id="IPR013103">
    <property type="entry name" value="RVT_2"/>
</dbReference>
<dbReference type="InterPro" id="IPR057670">
    <property type="entry name" value="SH3_retrovirus"/>
</dbReference>
<accession>A0A6L2J9K5</accession>
<feature type="region of interest" description="Disordered" evidence="1">
    <location>
        <begin position="893"/>
        <end position="1073"/>
    </location>
</feature>